<dbReference type="AlphaFoldDB" id="A0A2G8JRZ4"/>
<dbReference type="InterPro" id="IPR000219">
    <property type="entry name" value="DH_dom"/>
</dbReference>
<gene>
    <name evidence="7" type="ORF">BSL78_24611</name>
</gene>
<dbReference type="GO" id="GO:0007186">
    <property type="term" value="P:G protein-coupled receptor signaling pathway"/>
    <property type="evidence" value="ECO:0007669"/>
    <property type="project" value="TreeGrafter"/>
</dbReference>
<dbReference type="GO" id="GO:0005085">
    <property type="term" value="F:guanyl-nucleotide exchange factor activity"/>
    <property type="evidence" value="ECO:0007669"/>
    <property type="project" value="InterPro"/>
</dbReference>
<feature type="domain" description="DH" evidence="6">
    <location>
        <begin position="139"/>
        <end position="383"/>
    </location>
</feature>
<evidence type="ECO:0000256" key="5">
    <source>
        <dbReference type="SAM" id="MobiDB-lite"/>
    </source>
</evidence>
<dbReference type="EMBL" id="MRZV01001347">
    <property type="protein sequence ID" value="PIK38544.1"/>
    <property type="molecule type" value="Genomic_DNA"/>
</dbReference>
<feature type="compositionally biased region" description="Low complexity" evidence="5">
    <location>
        <begin position="82"/>
        <end position="103"/>
    </location>
</feature>
<dbReference type="InterPro" id="IPR011993">
    <property type="entry name" value="PH-like_dom_sf"/>
</dbReference>
<reference evidence="7 8" key="1">
    <citation type="journal article" date="2017" name="PLoS Biol.">
        <title>The sea cucumber genome provides insights into morphological evolution and visceral regeneration.</title>
        <authorList>
            <person name="Zhang X."/>
            <person name="Sun L."/>
            <person name="Yuan J."/>
            <person name="Sun Y."/>
            <person name="Gao Y."/>
            <person name="Zhang L."/>
            <person name="Li S."/>
            <person name="Dai H."/>
            <person name="Hamel J.F."/>
            <person name="Liu C."/>
            <person name="Yu Y."/>
            <person name="Liu S."/>
            <person name="Lin W."/>
            <person name="Guo K."/>
            <person name="Jin S."/>
            <person name="Xu P."/>
            <person name="Storey K.B."/>
            <person name="Huan P."/>
            <person name="Zhang T."/>
            <person name="Zhou Y."/>
            <person name="Zhang J."/>
            <person name="Lin C."/>
            <person name="Li X."/>
            <person name="Xing L."/>
            <person name="Huo D."/>
            <person name="Sun M."/>
            <person name="Wang L."/>
            <person name="Mercier A."/>
            <person name="Li F."/>
            <person name="Yang H."/>
            <person name="Xiang J."/>
        </authorList>
    </citation>
    <scope>NUCLEOTIDE SEQUENCE [LARGE SCALE GENOMIC DNA]</scope>
    <source>
        <strain evidence="7">Shaxun</strain>
        <tissue evidence="7">Muscle</tissue>
    </source>
</reference>
<dbReference type="Gene3D" id="2.30.29.30">
    <property type="entry name" value="Pleckstrin-homology domain (PH domain)/Phosphotyrosine-binding domain (PTB)"/>
    <property type="match status" value="1"/>
</dbReference>
<dbReference type="SMART" id="SM00325">
    <property type="entry name" value="RhoGEF"/>
    <property type="match status" value="1"/>
</dbReference>
<evidence type="ECO:0000256" key="3">
    <source>
        <dbReference type="ARBA" id="ARBA00022553"/>
    </source>
</evidence>
<evidence type="ECO:0000313" key="8">
    <source>
        <dbReference type="Proteomes" id="UP000230750"/>
    </source>
</evidence>
<evidence type="ECO:0000256" key="2">
    <source>
        <dbReference type="ARBA" id="ARBA00022490"/>
    </source>
</evidence>
<dbReference type="GO" id="GO:0005737">
    <property type="term" value="C:cytoplasm"/>
    <property type="evidence" value="ECO:0007669"/>
    <property type="project" value="UniProtKB-SubCell"/>
</dbReference>
<accession>A0A2G8JRZ4</accession>
<keyword evidence="4" id="KW-0175">Coiled coil</keyword>
<keyword evidence="3" id="KW-0597">Phosphoprotein</keyword>
<evidence type="ECO:0000259" key="6">
    <source>
        <dbReference type="PROSITE" id="PS50010"/>
    </source>
</evidence>
<dbReference type="CDD" id="cd13329">
    <property type="entry name" value="PH_RhoGEF"/>
    <property type="match status" value="1"/>
</dbReference>
<organism evidence="7 8">
    <name type="scientific">Stichopus japonicus</name>
    <name type="common">Sea cucumber</name>
    <dbReference type="NCBI Taxonomy" id="307972"/>
    <lineage>
        <taxon>Eukaryota</taxon>
        <taxon>Metazoa</taxon>
        <taxon>Echinodermata</taxon>
        <taxon>Eleutherozoa</taxon>
        <taxon>Echinozoa</taxon>
        <taxon>Holothuroidea</taxon>
        <taxon>Aspidochirotacea</taxon>
        <taxon>Aspidochirotida</taxon>
        <taxon>Stichopodidae</taxon>
        <taxon>Apostichopus</taxon>
    </lineage>
</organism>
<dbReference type="PANTHER" id="PTHR45872">
    <property type="entry name" value="RHO GUANINE NUCLEOTIDE EXCHANGE FACTOR 2, ISOFORM D"/>
    <property type="match status" value="1"/>
</dbReference>
<keyword evidence="8" id="KW-1185">Reference proteome</keyword>
<comment type="caution">
    <text evidence="7">The sequence shown here is derived from an EMBL/GenBank/DDBJ whole genome shotgun (WGS) entry which is preliminary data.</text>
</comment>
<evidence type="ECO:0000313" key="7">
    <source>
        <dbReference type="EMBL" id="PIK38544.1"/>
    </source>
</evidence>
<dbReference type="Pfam" id="PF17838">
    <property type="entry name" value="PH_16"/>
    <property type="match status" value="1"/>
</dbReference>
<dbReference type="PANTHER" id="PTHR45872:SF2">
    <property type="entry name" value="RHO GUANINE NUCLEOTIDE EXCHANGE FACTOR 2, ISOFORM D"/>
    <property type="match status" value="1"/>
</dbReference>
<protein>
    <submittedName>
        <fullName evidence="7">Putative rho guanine nucleotide exchange factor 11-like</fullName>
    </submittedName>
</protein>
<dbReference type="InterPro" id="IPR041020">
    <property type="entry name" value="PH_16"/>
</dbReference>
<dbReference type="Proteomes" id="UP000230750">
    <property type="component" value="Unassembled WGS sequence"/>
</dbReference>
<dbReference type="STRING" id="307972.A0A2G8JRZ4"/>
<dbReference type="OrthoDB" id="2272012at2759"/>
<dbReference type="Pfam" id="PF00621">
    <property type="entry name" value="RhoGEF"/>
    <property type="match status" value="1"/>
</dbReference>
<sequence>MINLAIMYHADNHTWIVRTMKHDKHSNKFGRYNLTGWIEIRRKISPVDPPTKNNIFDRSVSPSHYSDVDVDPHSVMAIHTGHLSSQSSLSGKSQESISSISETRTYTDDSDMEAEQDTPNWQKRVDKDIVKKLKPKEVKKQEIINELFHTERTHVRNLKVLDKVFYQPMLQEAVLPRETVMYLFPNLPALVEEHGVLNTQMKKDKKTSHVIHNVGNLLLQRFDGEAGKAMKMVSAEFCINQRHGLEMIKSKQRKDPKLAAFISDRPSFDTLNFRKKLGRFAAETLQVYFNRLVYTKFVMQRTVVEVMRSLLTWSTKEKINIRVESCLNVSPGKSIFLPVKVQRLLIYNNIGHVSLENANTDDYAQLDRALQCCKDLLEYVNQAVREADNRQRLHEISKKMDATPYERVTKGNPDEVNTSQIFHKLLYDSPLIWKLSRRNLSTTWIFSSSYLPLLSKFPFSEMHAMLLEEYVVLLQKQDEKFILKFHSTSSAVGPLQGETSVNNNKRNTHSPIITLSTTLCRQVATSKKAFFLICTSHQGPQIYELVAPSVNERKTWMDLIGSAQDNINRRSSGKGTNRMNLPQRPDYHLNELDVEKNKDANVHPPAERAETTKVIVKTPEVVTRAAVAFNNTPRRTRRRHDPPKDCSGGMVAIMLESGTVEYGNELFCLLNLCY</sequence>
<dbReference type="Gene3D" id="1.20.900.10">
    <property type="entry name" value="Dbl homology (DH) domain"/>
    <property type="match status" value="1"/>
</dbReference>
<dbReference type="SUPFAM" id="SSF48065">
    <property type="entry name" value="DBL homology domain (DH-domain)"/>
    <property type="match status" value="1"/>
</dbReference>
<feature type="region of interest" description="Disordered" evidence="5">
    <location>
        <begin position="82"/>
        <end position="121"/>
    </location>
</feature>
<evidence type="ECO:0000256" key="1">
    <source>
        <dbReference type="ARBA" id="ARBA00004496"/>
    </source>
</evidence>
<dbReference type="InterPro" id="IPR035899">
    <property type="entry name" value="DBL_dom_sf"/>
</dbReference>
<dbReference type="SMART" id="SM00233">
    <property type="entry name" value="PH"/>
    <property type="match status" value="1"/>
</dbReference>
<dbReference type="SUPFAM" id="SSF50729">
    <property type="entry name" value="PH domain-like"/>
    <property type="match status" value="1"/>
</dbReference>
<evidence type="ECO:0000256" key="4">
    <source>
        <dbReference type="ARBA" id="ARBA00023054"/>
    </source>
</evidence>
<comment type="subcellular location">
    <subcellularLocation>
        <location evidence="1">Cytoplasm</location>
    </subcellularLocation>
</comment>
<dbReference type="PROSITE" id="PS50010">
    <property type="entry name" value="DH_2"/>
    <property type="match status" value="1"/>
</dbReference>
<proteinExistence type="predicted"/>
<dbReference type="GO" id="GO:0001664">
    <property type="term" value="F:G protein-coupled receptor binding"/>
    <property type="evidence" value="ECO:0007669"/>
    <property type="project" value="TreeGrafter"/>
</dbReference>
<name>A0A2G8JRZ4_STIJA</name>
<keyword evidence="2" id="KW-0963">Cytoplasm</keyword>
<dbReference type="InterPro" id="IPR001849">
    <property type="entry name" value="PH_domain"/>
</dbReference>